<dbReference type="Gene3D" id="2.130.10.10">
    <property type="entry name" value="YVTN repeat-like/Quinoprotein amine dehydrogenase"/>
    <property type="match status" value="1"/>
</dbReference>
<keyword evidence="10" id="KW-1185">Reference proteome</keyword>
<feature type="region of interest" description="Disordered" evidence="6">
    <location>
        <begin position="139"/>
        <end position="161"/>
    </location>
</feature>
<protein>
    <recommendedName>
        <fullName evidence="1">Anaphase-promoting complex subunit 4</fullName>
    </recommendedName>
</protein>
<dbReference type="GO" id="GO:0051301">
    <property type="term" value="P:cell division"/>
    <property type="evidence" value="ECO:0007669"/>
    <property type="project" value="UniProtKB-KW"/>
</dbReference>
<dbReference type="InterPro" id="IPR024977">
    <property type="entry name" value="Apc4-like_WD40_dom"/>
</dbReference>
<evidence type="ECO:0000256" key="2">
    <source>
        <dbReference type="ARBA" id="ARBA00022618"/>
    </source>
</evidence>
<accession>A0A168A1K9</accession>
<dbReference type="STRING" id="1081102.A0A168A1K9"/>
<dbReference type="EMBL" id="AZHD01000001">
    <property type="protein sequence ID" value="OAA68133.1"/>
    <property type="molecule type" value="Genomic_DNA"/>
</dbReference>
<evidence type="ECO:0000256" key="4">
    <source>
        <dbReference type="ARBA" id="ARBA00022786"/>
    </source>
</evidence>
<dbReference type="Pfam" id="PF12896">
    <property type="entry name" value="ANAPC4"/>
    <property type="match status" value="1"/>
</dbReference>
<evidence type="ECO:0000256" key="1">
    <source>
        <dbReference type="ARBA" id="ARBA00016067"/>
    </source>
</evidence>
<dbReference type="Proteomes" id="UP000076874">
    <property type="component" value="Unassembled WGS sequence"/>
</dbReference>
<dbReference type="Pfam" id="PF06487">
    <property type="entry name" value="SAP18"/>
    <property type="match status" value="1"/>
</dbReference>
<dbReference type="AlphaFoldDB" id="A0A168A1K9"/>
<feature type="region of interest" description="Disordered" evidence="6">
    <location>
        <begin position="797"/>
        <end position="844"/>
    </location>
</feature>
<dbReference type="InterPro" id="IPR042534">
    <property type="entry name" value="SAP18_sf"/>
</dbReference>
<evidence type="ECO:0000259" key="8">
    <source>
        <dbReference type="Pfam" id="PF12896"/>
    </source>
</evidence>
<evidence type="ECO:0000313" key="9">
    <source>
        <dbReference type="EMBL" id="OAA68133.1"/>
    </source>
</evidence>
<dbReference type="GO" id="GO:0005680">
    <property type="term" value="C:anaphase-promoting complex"/>
    <property type="evidence" value="ECO:0007669"/>
    <property type="project" value="InterPro"/>
</dbReference>
<feature type="compositionally biased region" description="Basic and acidic residues" evidence="6">
    <location>
        <begin position="149"/>
        <end position="161"/>
    </location>
</feature>
<dbReference type="Pfam" id="PF12894">
    <property type="entry name" value="ANAPC4_WD40"/>
    <property type="match status" value="1"/>
</dbReference>
<reference evidence="9 10" key="1">
    <citation type="journal article" date="2016" name="Genome Biol. Evol.">
        <title>Divergent and convergent evolution of fungal pathogenicity.</title>
        <authorList>
            <person name="Shang Y."/>
            <person name="Xiao G."/>
            <person name="Zheng P."/>
            <person name="Cen K."/>
            <person name="Zhan S."/>
            <person name="Wang C."/>
        </authorList>
    </citation>
    <scope>NUCLEOTIDE SEQUENCE [LARGE SCALE GENOMIC DNA]</scope>
    <source>
        <strain evidence="9 10">RCEF 264</strain>
    </source>
</reference>
<dbReference type="InterPro" id="IPR024789">
    <property type="entry name" value="APC4"/>
</dbReference>
<dbReference type="InterPro" id="IPR010516">
    <property type="entry name" value="SAP18"/>
</dbReference>
<keyword evidence="4" id="KW-0833">Ubl conjugation pathway</keyword>
<sequence length="1113" mass="121048">MAATSLEGRTTCPFLLKLFYRHDTFHRLDEFAASHRLPSVSVYTFPTCSLGELTHHLAAAHFEPGQPPLSIGTRVAFRLVYADTRGVVEGSRGQAGLRGSGGAAPRFVYKDVGSVVIGGGGPGAPESLDAIDRYSLDGDADAFNSDPDSTERRAGEDPDDRRKTLADMRFVVGDYISCAILPPLPNGCVAPPPQAINHGRGFGSIDDNGMLPPSVRGGGRHNEFQDTEQCWHNCHIHQGDSGQTTAAFGVQPFSQSIFNPPADRPELVAACPTIDLTAAVGGGNVVYVRRRGGETVSKLTERNKEVQALAWRADGQYLAVAWSDGVVRLVGLESPKAVHQIRLFEGAPSSITCTSWSKNLVGSREAWQSHLLDAHGGGQSGELLDLPRALMFLEVEDDLPELLPLPVSGGSGDDMFVFSTRTSLEFMFPPLKPSDGDFIYVMVLGTADGTIHVSIYDAFVMGTFTISVPPKAEAQKGDQPLLRLRHHASHPASSTHVLLLANEEEDDQAVFLALMDFTFIYSSPLSLSLLAFKTTTFQKLLRYIKQTQIHMQGEWQAARELPSKFLANIQEDLQKDRKYKHIDHALRVAALTGFVSPTLKQWLVDTIAERGHKRWDKAVVTGLENLRDLIHENMMPALDRAILALSRLRGLAEFHGNDDIGFTAGQISQLMDILSCLVMVSHNALALVTAELELFVAFSTWMRSLIERLALPSQAEEQAEKEPNMSITPVLDYITNHLLASPLELHFAKASEADWNADWAVVEQTSEPLLDMLEAELEKVDNQQVDLDMLKILQGQLQRRRGPGSSVSKTADGKGKQRDGQTEDTDEQQQQEKMETDEEPSNGTAATMKAFPKFEFLARLLSTRADSVLKDIAQSGRRHVHFGPLTRLSVDLPIDKSEVSMAAIPKEKADFFGPPSLPIVYVFRSSVTITQGTSSAVSTGACVFALSGGGTIIDFRFLGAEAIVMLWAPTPKDRRHPRVIAIPVQSTNIGYQAYNSESDSNNLPVVNLDHDGTLEGIGANSLCWVADLGLPAGEGDRGPGAAARTLGSVVRMEVLPPTRSNVGETDAADQSGSNGNNNTSDRSAGRVCLMHADGATYRVFTLPSLSEMFGRAS</sequence>
<feature type="compositionally biased region" description="Acidic residues" evidence="6">
    <location>
        <begin position="822"/>
        <end position="840"/>
    </location>
</feature>
<evidence type="ECO:0000256" key="5">
    <source>
        <dbReference type="ARBA" id="ARBA00023306"/>
    </source>
</evidence>
<keyword evidence="2" id="KW-0132">Cell division</keyword>
<dbReference type="GO" id="GO:0034399">
    <property type="term" value="C:nuclear periphery"/>
    <property type="evidence" value="ECO:0007669"/>
    <property type="project" value="TreeGrafter"/>
</dbReference>
<evidence type="ECO:0000313" key="10">
    <source>
        <dbReference type="Proteomes" id="UP000076874"/>
    </source>
</evidence>
<feature type="compositionally biased region" description="Polar residues" evidence="6">
    <location>
        <begin position="1058"/>
        <end position="1082"/>
    </location>
</feature>
<proteinExistence type="predicted"/>
<dbReference type="PANTHER" id="PTHR13260:SF0">
    <property type="entry name" value="ANAPHASE-PROMOTING COMPLEX SUBUNIT 4"/>
    <property type="match status" value="1"/>
</dbReference>
<name>A0A168A1K9_9HYPO</name>
<dbReference type="Gene3D" id="3.10.20.550">
    <property type="entry name" value="ASAP complex, SAP18 subunit"/>
    <property type="match status" value="1"/>
</dbReference>
<gene>
    <name evidence="9" type="ORF">SPI_00328</name>
</gene>
<keyword evidence="5" id="KW-0131">Cell cycle</keyword>
<evidence type="ECO:0000256" key="3">
    <source>
        <dbReference type="ARBA" id="ARBA00022776"/>
    </source>
</evidence>
<evidence type="ECO:0000259" key="7">
    <source>
        <dbReference type="Pfam" id="PF12894"/>
    </source>
</evidence>
<dbReference type="InterPro" id="IPR015943">
    <property type="entry name" value="WD40/YVTN_repeat-like_dom_sf"/>
</dbReference>
<dbReference type="GO" id="GO:0070979">
    <property type="term" value="P:protein K11-linked ubiquitination"/>
    <property type="evidence" value="ECO:0007669"/>
    <property type="project" value="TreeGrafter"/>
</dbReference>
<feature type="domain" description="Anaphase-promoting complex subunit 4-like WD40" evidence="7">
    <location>
        <begin position="271"/>
        <end position="359"/>
    </location>
</feature>
<evidence type="ECO:0000256" key="6">
    <source>
        <dbReference type="SAM" id="MobiDB-lite"/>
    </source>
</evidence>
<feature type="compositionally biased region" description="Basic and acidic residues" evidence="6">
    <location>
        <begin position="811"/>
        <end position="821"/>
    </location>
</feature>
<dbReference type="PANTHER" id="PTHR13260">
    <property type="entry name" value="ANAPHASE PROMOTING COMPLEX SUBUNIT 4 APC4"/>
    <property type="match status" value="1"/>
</dbReference>
<dbReference type="SUPFAM" id="SSF50960">
    <property type="entry name" value="TolB, C-terminal domain"/>
    <property type="match status" value="1"/>
</dbReference>
<dbReference type="InterPro" id="IPR024790">
    <property type="entry name" value="APC4_long_dom"/>
</dbReference>
<dbReference type="GO" id="GO:0031145">
    <property type="term" value="P:anaphase-promoting complex-dependent catabolic process"/>
    <property type="evidence" value="ECO:0007669"/>
    <property type="project" value="InterPro"/>
</dbReference>
<keyword evidence="3" id="KW-0498">Mitosis</keyword>
<organism evidence="9 10">
    <name type="scientific">Niveomyces insectorum RCEF 264</name>
    <dbReference type="NCBI Taxonomy" id="1081102"/>
    <lineage>
        <taxon>Eukaryota</taxon>
        <taxon>Fungi</taxon>
        <taxon>Dikarya</taxon>
        <taxon>Ascomycota</taxon>
        <taxon>Pezizomycotina</taxon>
        <taxon>Sordariomycetes</taxon>
        <taxon>Hypocreomycetidae</taxon>
        <taxon>Hypocreales</taxon>
        <taxon>Cordycipitaceae</taxon>
        <taxon>Niveomyces</taxon>
    </lineage>
</organism>
<dbReference type="OrthoDB" id="2110451at2759"/>
<comment type="caution">
    <text evidence="9">The sequence shown here is derived from an EMBL/GenBank/DDBJ whole genome shotgun (WGS) entry which is preliminary data.</text>
</comment>
<feature type="domain" description="Anaphase-promoting complex subunit 4 long" evidence="8">
    <location>
        <begin position="514"/>
        <end position="710"/>
    </location>
</feature>
<feature type="region of interest" description="Disordered" evidence="6">
    <location>
        <begin position="1057"/>
        <end position="1082"/>
    </location>
</feature>